<dbReference type="Gene3D" id="3.30.70.330">
    <property type="match status" value="2"/>
</dbReference>
<accession>A0A6A3BMX1</accession>
<dbReference type="InterPro" id="IPR000504">
    <property type="entry name" value="RRM_dom"/>
</dbReference>
<dbReference type="Pfam" id="PF00076">
    <property type="entry name" value="RRM_1"/>
    <property type="match status" value="1"/>
</dbReference>
<gene>
    <name evidence="4" type="ORF">F3Y22_tig00110121pilonHSYRG00023</name>
</gene>
<keyword evidence="5" id="KW-1185">Reference proteome</keyword>
<protein>
    <recommendedName>
        <fullName evidence="3">RRM domain-containing protein</fullName>
    </recommendedName>
</protein>
<evidence type="ECO:0000256" key="1">
    <source>
        <dbReference type="ARBA" id="ARBA00022884"/>
    </source>
</evidence>
<sequence>MGLPGDVKERELQNLLRWLPGFEDSHLSYKGEKPKGFALFSNAEFAVAAKDALQKMVFDSKLKSLLHIEMARKNLVIKRDIISNSDAPVPPVLPLPNPASLASPSIHVPVKTGCCDEKSAVNGVNDGTREFTTKECNGNKSGCYTLFVENLPEKIHWKRFGSFFCSHGRVLDAFIPNKRNAKGVRFGFIRFAAIEEARRATSKMNDFYIDGSKIGVSLAKFKPRHSYWRKSSKGVLHKSVMEYDSRKNHYKVEGVIDEEKHQVLSNCLVGWCKNFIKISHLARQMHAKGLTGFSLMRAAGNAVLLIFKDSASLRSVKNVKSETLAEWFSIVEAWSESRNIADSWGQLLAIDESCQSPSSFDQAKIQVLAKASARIDATLELKVGDNYFKIMVHEIEPSFKPNSWAPEEDESH</sequence>
<dbReference type="Proteomes" id="UP000436088">
    <property type="component" value="Unassembled WGS sequence"/>
</dbReference>
<dbReference type="InterPro" id="IPR012677">
    <property type="entry name" value="Nucleotide-bd_a/b_plait_sf"/>
</dbReference>
<name>A0A6A3BMX1_HIBSY</name>
<evidence type="ECO:0000259" key="3">
    <source>
        <dbReference type="PROSITE" id="PS50102"/>
    </source>
</evidence>
<reference evidence="4" key="1">
    <citation type="submission" date="2019-09" db="EMBL/GenBank/DDBJ databases">
        <title>Draft genome information of white flower Hibiscus syriacus.</title>
        <authorList>
            <person name="Kim Y.-M."/>
        </authorList>
    </citation>
    <scope>NUCLEOTIDE SEQUENCE [LARGE SCALE GENOMIC DNA]</scope>
    <source>
        <strain evidence="4">YM2019G1</strain>
    </source>
</reference>
<keyword evidence="1 2" id="KW-0694">RNA-binding</keyword>
<comment type="caution">
    <text evidence="4">The sequence shown here is derived from an EMBL/GenBank/DDBJ whole genome shotgun (WGS) entry which is preliminary data.</text>
</comment>
<dbReference type="GO" id="GO:0003723">
    <property type="term" value="F:RNA binding"/>
    <property type="evidence" value="ECO:0007669"/>
    <property type="project" value="UniProtKB-UniRule"/>
</dbReference>
<dbReference type="AlphaFoldDB" id="A0A6A3BMX1"/>
<evidence type="ECO:0000313" key="4">
    <source>
        <dbReference type="EMBL" id="KAE8716392.1"/>
    </source>
</evidence>
<feature type="domain" description="RRM" evidence="3">
    <location>
        <begin position="144"/>
        <end position="221"/>
    </location>
</feature>
<dbReference type="CDD" id="cd00590">
    <property type="entry name" value="RRM_SF"/>
    <property type="match status" value="1"/>
</dbReference>
<organism evidence="4 5">
    <name type="scientific">Hibiscus syriacus</name>
    <name type="common">Rose of Sharon</name>
    <dbReference type="NCBI Taxonomy" id="106335"/>
    <lineage>
        <taxon>Eukaryota</taxon>
        <taxon>Viridiplantae</taxon>
        <taxon>Streptophyta</taxon>
        <taxon>Embryophyta</taxon>
        <taxon>Tracheophyta</taxon>
        <taxon>Spermatophyta</taxon>
        <taxon>Magnoliopsida</taxon>
        <taxon>eudicotyledons</taxon>
        <taxon>Gunneridae</taxon>
        <taxon>Pentapetalae</taxon>
        <taxon>rosids</taxon>
        <taxon>malvids</taxon>
        <taxon>Malvales</taxon>
        <taxon>Malvaceae</taxon>
        <taxon>Malvoideae</taxon>
        <taxon>Hibiscus</taxon>
    </lineage>
</organism>
<dbReference type="SUPFAM" id="SSF54928">
    <property type="entry name" value="RNA-binding domain, RBD"/>
    <property type="match status" value="2"/>
</dbReference>
<dbReference type="EMBL" id="VEPZ02000846">
    <property type="protein sequence ID" value="KAE8716392.1"/>
    <property type="molecule type" value="Genomic_DNA"/>
</dbReference>
<evidence type="ECO:0000313" key="5">
    <source>
        <dbReference type="Proteomes" id="UP000436088"/>
    </source>
</evidence>
<dbReference type="PROSITE" id="PS50102">
    <property type="entry name" value="RRM"/>
    <property type="match status" value="1"/>
</dbReference>
<dbReference type="SMART" id="SM00360">
    <property type="entry name" value="RRM"/>
    <property type="match status" value="2"/>
</dbReference>
<evidence type="ECO:0000256" key="2">
    <source>
        <dbReference type="PROSITE-ProRule" id="PRU00176"/>
    </source>
</evidence>
<dbReference type="PANTHER" id="PTHR10501">
    <property type="entry name" value="U1 SMALL NUCLEAR RIBONUCLEOPROTEIN A/U2 SMALL NUCLEAR RIBONUCLEOPROTEIN B"/>
    <property type="match status" value="1"/>
</dbReference>
<proteinExistence type="predicted"/>
<dbReference type="InterPro" id="IPR035979">
    <property type="entry name" value="RBD_domain_sf"/>
</dbReference>